<dbReference type="Pfam" id="PF00072">
    <property type="entry name" value="Response_reg"/>
    <property type="match status" value="1"/>
</dbReference>
<dbReference type="GO" id="GO:0005524">
    <property type="term" value="F:ATP binding"/>
    <property type="evidence" value="ECO:0007669"/>
    <property type="project" value="UniProtKB-KW"/>
</dbReference>
<dbReference type="Pfam" id="PF01627">
    <property type="entry name" value="Hpt"/>
    <property type="match status" value="1"/>
</dbReference>
<dbReference type="KEGG" id="sva:SVA_1974"/>
<dbReference type="InterPro" id="IPR003594">
    <property type="entry name" value="HATPase_dom"/>
</dbReference>
<dbReference type="Gene3D" id="1.10.287.130">
    <property type="match status" value="1"/>
</dbReference>
<dbReference type="FunFam" id="3.30.565.10:FF:000010">
    <property type="entry name" value="Sensor histidine kinase RcsC"/>
    <property type="match status" value="1"/>
</dbReference>
<organism evidence="11 12">
    <name type="scientific">Sulfurifustis variabilis</name>
    <dbReference type="NCBI Taxonomy" id="1675686"/>
    <lineage>
        <taxon>Bacteria</taxon>
        <taxon>Pseudomonadati</taxon>
        <taxon>Pseudomonadota</taxon>
        <taxon>Gammaproteobacteria</taxon>
        <taxon>Acidiferrobacterales</taxon>
        <taxon>Acidiferrobacteraceae</taxon>
        <taxon>Sulfurifustis</taxon>
    </lineage>
</organism>
<keyword evidence="7" id="KW-0472">Membrane</keyword>
<dbReference type="GO" id="GO:0000155">
    <property type="term" value="F:phosphorelay sensor kinase activity"/>
    <property type="evidence" value="ECO:0007669"/>
    <property type="project" value="InterPro"/>
</dbReference>
<evidence type="ECO:0000313" key="11">
    <source>
        <dbReference type="EMBL" id="BAU48527.1"/>
    </source>
</evidence>
<dbReference type="InterPro" id="IPR004358">
    <property type="entry name" value="Sig_transdc_His_kin-like_C"/>
</dbReference>
<dbReference type="SUPFAM" id="SSF47384">
    <property type="entry name" value="Homodimeric domain of signal transducing histidine kinase"/>
    <property type="match status" value="1"/>
</dbReference>
<evidence type="ECO:0000256" key="7">
    <source>
        <dbReference type="SAM" id="Phobius"/>
    </source>
</evidence>
<feature type="modified residue" description="Phosphohistidine" evidence="5">
    <location>
        <position position="780"/>
    </location>
</feature>
<dbReference type="SMART" id="SM00073">
    <property type="entry name" value="HPT"/>
    <property type="match status" value="1"/>
</dbReference>
<dbReference type="InterPro" id="IPR001789">
    <property type="entry name" value="Sig_transdc_resp-reg_receiver"/>
</dbReference>
<evidence type="ECO:0000256" key="3">
    <source>
        <dbReference type="ARBA" id="ARBA00022553"/>
    </source>
</evidence>
<dbReference type="CDD" id="cd00082">
    <property type="entry name" value="HisKA"/>
    <property type="match status" value="1"/>
</dbReference>
<reference evidence="11 12" key="1">
    <citation type="submission" date="2015-08" db="EMBL/GenBank/DDBJ databases">
        <title>Complete genome sequence of Sulfurifustis variabilis.</title>
        <authorList>
            <person name="Miura A."/>
            <person name="Kojima H."/>
            <person name="Fukui M."/>
        </authorList>
    </citation>
    <scope>NUCLEOTIDE SEQUENCE [LARGE SCALE GENOMIC DNA]</scope>
    <source>
        <strain evidence="12">skN76</strain>
    </source>
</reference>
<evidence type="ECO:0000256" key="4">
    <source>
        <dbReference type="ARBA" id="ARBA00023012"/>
    </source>
</evidence>
<accession>A0A1B4VDQ0</accession>
<dbReference type="PROSITE" id="PS50109">
    <property type="entry name" value="HIS_KIN"/>
    <property type="match status" value="1"/>
</dbReference>
<dbReference type="Gene3D" id="1.20.120.160">
    <property type="entry name" value="HPT domain"/>
    <property type="match status" value="1"/>
</dbReference>
<dbReference type="CDD" id="cd17546">
    <property type="entry name" value="REC_hyHK_CKI1_RcsC-like"/>
    <property type="match status" value="1"/>
</dbReference>
<evidence type="ECO:0000256" key="2">
    <source>
        <dbReference type="ARBA" id="ARBA00012438"/>
    </source>
</evidence>
<feature type="transmembrane region" description="Helical" evidence="7">
    <location>
        <begin position="128"/>
        <end position="150"/>
    </location>
</feature>
<feature type="domain" description="Histidine kinase" evidence="8">
    <location>
        <begin position="204"/>
        <end position="426"/>
    </location>
</feature>
<dbReference type="SMART" id="SM00448">
    <property type="entry name" value="REC"/>
    <property type="match status" value="1"/>
</dbReference>
<dbReference type="EMBL" id="AP014936">
    <property type="protein sequence ID" value="BAU48527.1"/>
    <property type="molecule type" value="Genomic_DNA"/>
</dbReference>
<dbReference type="PANTHER" id="PTHR45339">
    <property type="entry name" value="HYBRID SIGNAL TRANSDUCTION HISTIDINE KINASE J"/>
    <property type="match status" value="1"/>
</dbReference>
<keyword evidence="12" id="KW-1185">Reference proteome</keyword>
<dbReference type="InterPro" id="IPR036641">
    <property type="entry name" value="HPT_dom_sf"/>
</dbReference>
<dbReference type="InterPro" id="IPR003661">
    <property type="entry name" value="HisK_dim/P_dom"/>
</dbReference>
<dbReference type="SUPFAM" id="SSF52172">
    <property type="entry name" value="CheY-like"/>
    <property type="match status" value="1"/>
</dbReference>
<keyword evidence="11" id="KW-0808">Transferase</keyword>
<keyword evidence="7" id="KW-0812">Transmembrane</keyword>
<proteinExistence type="predicted"/>
<gene>
    <name evidence="11" type="ORF">SVA_1974</name>
</gene>
<dbReference type="InterPro" id="IPR008207">
    <property type="entry name" value="Sig_transdc_His_kin_Hpt_dom"/>
</dbReference>
<evidence type="ECO:0000313" key="12">
    <source>
        <dbReference type="Proteomes" id="UP000218899"/>
    </source>
</evidence>
<dbReference type="PROSITE" id="PS50110">
    <property type="entry name" value="RESPONSE_REGULATORY"/>
    <property type="match status" value="1"/>
</dbReference>
<dbReference type="SUPFAM" id="SSF55874">
    <property type="entry name" value="ATPase domain of HSP90 chaperone/DNA topoisomerase II/histidine kinase"/>
    <property type="match status" value="1"/>
</dbReference>
<evidence type="ECO:0000259" key="8">
    <source>
        <dbReference type="PROSITE" id="PS50109"/>
    </source>
</evidence>
<feature type="domain" description="HPt" evidence="10">
    <location>
        <begin position="741"/>
        <end position="834"/>
    </location>
</feature>
<dbReference type="AlphaFoldDB" id="A0A1B4VDQ0"/>
<feature type="transmembrane region" description="Helical" evidence="7">
    <location>
        <begin position="162"/>
        <end position="181"/>
    </location>
</feature>
<feature type="transmembrane region" description="Helical" evidence="7">
    <location>
        <begin position="31"/>
        <end position="50"/>
    </location>
</feature>
<feature type="transmembrane region" description="Helical" evidence="7">
    <location>
        <begin position="101"/>
        <end position="122"/>
    </location>
</feature>
<feature type="domain" description="Response regulatory" evidence="9">
    <location>
        <begin position="584"/>
        <end position="700"/>
    </location>
</feature>
<sequence length="849" mass="92714">MTPIAAGTLARYVRRFRLKRSDALGREQGQALVRLFVSSGVVAYLLTSHIPLDLSNGPPGWLLFSTSFLGFSAAVAYLALRDKGPSRFRRIVTNVADIGAISYLMIATEQVGAPLSVLYLWVTLGNGFRFGLPALVVSALLSVAGFSAVFMLSPFWQTHPMFALGVLISLILLPVYVSHLIRQITQARERAEEASAAKSRFLARMSHELRTPLNGIVGTTQLLLAGKRLGREERSLLEVINDSVAVSLRQIDNVLDFSRIEAGKLSLEQVDFDLHELVNNAARMVRFAASDKSLRLVVRIDPATPFSLVGDPHHLREILLNLLSNAIKFTNEGYVALEVKLRAVAPERLVLRFEVHDTGIGIAPEALERVFDSFTQEDTSTTRRYGGTGLGTTIAKQLAELMGGRIGVSSIKGKGSVFWCELPFRGASDVPAPDRPPDGARVIFLAQTDDRTETISSILEPAGISLLRVRNHDEAAAALARSIRLGNPLLGILLDGVDPENGDTRGLSEKTLAAQVPLILLTDRILPEELQREAGMFAALPATPSFPLLWNALRASPAFRAERDRAVIQVEPWAWNARGNACRRALIADDNRTNLLILQKMLERANYEVDSVQDGEQALERLATGRYKVAVIDMHMPGMDGVDLIRQYRFLNPRSSLPIVVLTANATMEAKTECADAGADAYLTKPVSADLLLSTVDRLVDDHEVTDLNKRRPASSPGAPKASPDVLDLDLLSELDRMYVDPAAFRQVVESFETDGYRLLLQMRSASGARNHAGFCEALHALKGNAANMGALRLADVCQRAEGVGFVEFRQESGGLLAEVEACFLEALGELRGLTLSPGVLVRRRTTEA</sequence>
<dbReference type="Pfam" id="PF02518">
    <property type="entry name" value="HATPase_c"/>
    <property type="match status" value="1"/>
</dbReference>
<dbReference type="InterPro" id="IPR036097">
    <property type="entry name" value="HisK_dim/P_sf"/>
</dbReference>
<dbReference type="GO" id="GO:0005886">
    <property type="term" value="C:plasma membrane"/>
    <property type="evidence" value="ECO:0007669"/>
    <property type="project" value="UniProtKB-SubCell"/>
</dbReference>
<dbReference type="InterPro" id="IPR036890">
    <property type="entry name" value="HATPase_C_sf"/>
</dbReference>
<dbReference type="PRINTS" id="PR00344">
    <property type="entry name" value="BCTRLSENSOR"/>
</dbReference>
<evidence type="ECO:0000256" key="6">
    <source>
        <dbReference type="PROSITE-ProRule" id="PRU00169"/>
    </source>
</evidence>
<dbReference type="SUPFAM" id="SSF47226">
    <property type="entry name" value="Histidine-containing phosphotransfer domain, HPT domain"/>
    <property type="match status" value="1"/>
</dbReference>
<dbReference type="InterPro" id="IPR005467">
    <property type="entry name" value="His_kinase_dom"/>
</dbReference>
<protein>
    <recommendedName>
        <fullName evidence="2">histidine kinase</fullName>
        <ecNumber evidence="2">2.7.13.3</ecNumber>
    </recommendedName>
</protein>
<dbReference type="Gene3D" id="3.40.50.2300">
    <property type="match status" value="1"/>
</dbReference>
<name>A0A1B4VDQ0_9GAMM</name>
<comment type="catalytic activity">
    <reaction evidence="1">
        <text>ATP + protein L-histidine = ADP + protein N-phospho-L-histidine.</text>
        <dbReference type="EC" id="2.7.13.3"/>
    </reaction>
</comment>
<dbReference type="SMART" id="SM00388">
    <property type="entry name" value="HisKA"/>
    <property type="match status" value="1"/>
</dbReference>
<keyword evidence="11" id="KW-0418">Kinase</keyword>
<evidence type="ECO:0000259" key="9">
    <source>
        <dbReference type="PROSITE" id="PS50110"/>
    </source>
</evidence>
<dbReference type="SMART" id="SM00387">
    <property type="entry name" value="HATPase_c"/>
    <property type="match status" value="1"/>
</dbReference>
<evidence type="ECO:0000256" key="1">
    <source>
        <dbReference type="ARBA" id="ARBA00000085"/>
    </source>
</evidence>
<keyword evidence="3 6" id="KW-0597">Phosphoprotein</keyword>
<dbReference type="CDD" id="cd16922">
    <property type="entry name" value="HATPase_EvgS-ArcB-TorS-like"/>
    <property type="match status" value="1"/>
</dbReference>
<feature type="modified residue" description="4-aspartylphosphate" evidence="6">
    <location>
        <position position="633"/>
    </location>
</feature>
<dbReference type="InterPro" id="IPR011006">
    <property type="entry name" value="CheY-like_superfamily"/>
</dbReference>
<feature type="transmembrane region" description="Helical" evidence="7">
    <location>
        <begin position="62"/>
        <end position="80"/>
    </location>
</feature>
<dbReference type="Pfam" id="PF00512">
    <property type="entry name" value="HisKA"/>
    <property type="match status" value="1"/>
</dbReference>
<dbReference type="EC" id="2.7.13.3" evidence="2"/>
<keyword evidence="7" id="KW-1133">Transmembrane helix</keyword>
<dbReference type="PROSITE" id="PS50894">
    <property type="entry name" value="HPT"/>
    <property type="match status" value="1"/>
</dbReference>
<dbReference type="Gene3D" id="3.30.565.10">
    <property type="entry name" value="Histidine kinase-like ATPase, C-terminal domain"/>
    <property type="match status" value="1"/>
</dbReference>
<dbReference type="Proteomes" id="UP000218899">
    <property type="component" value="Chromosome"/>
</dbReference>
<evidence type="ECO:0000256" key="5">
    <source>
        <dbReference type="PROSITE-ProRule" id="PRU00110"/>
    </source>
</evidence>
<evidence type="ECO:0000259" key="10">
    <source>
        <dbReference type="PROSITE" id="PS50894"/>
    </source>
</evidence>
<dbReference type="PANTHER" id="PTHR45339:SF5">
    <property type="entry name" value="HISTIDINE KINASE"/>
    <property type="match status" value="1"/>
</dbReference>
<keyword evidence="4" id="KW-0902">Two-component regulatory system</keyword>